<proteinExistence type="predicted"/>
<dbReference type="Pfam" id="PF13830">
    <property type="entry name" value="DUF4192"/>
    <property type="match status" value="2"/>
</dbReference>
<evidence type="ECO:0000313" key="3">
    <source>
        <dbReference type="Proteomes" id="UP000058305"/>
    </source>
</evidence>
<feature type="region of interest" description="Disordered" evidence="1">
    <location>
        <begin position="44"/>
        <end position="66"/>
    </location>
</feature>
<dbReference type="KEGG" id="mvd:AWU67_02815"/>
<sequence length="417" mass="43872">MTTIITAHEPHEFLAIVPELAGFRPVQSMVLVAFRGSRSCGALRVDLPPDGPPDGPPSEGLAPDGPVGADAQNAVASSLVGMLCKIPEVDAVVPVAYTAARFGAGSIPPHGEFVNALIFHAEQSGFLVRDALCVAADGWASYFDTAVPRGGRALALIAAARQPATLDDQRGPRSDQHGGLVGQHGPGPERAPANRATKQQIGKLIARFRAMAVDPVALGEPSAELEALLDLPGIAETSLDAPAGELSMLHAAALLFTMQSAPSRDVLLLQWAFGAAAGVVAELENERFVAGEPGAGAQSARLLWGEGPRPDPKRIEAAIALLLELVARAPRNCKPPALTMLAWLNWALGRSSRGGVFLEMALAINPDYGLAGLLDSMLRAGHLPEWAFAVPLEQPTPRQVRRSDGRNARRADRRAAR</sequence>
<feature type="region of interest" description="Disordered" evidence="1">
    <location>
        <begin position="397"/>
        <end position="417"/>
    </location>
</feature>
<feature type="compositionally biased region" description="Basic and acidic residues" evidence="1">
    <location>
        <begin position="167"/>
        <end position="176"/>
    </location>
</feature>
<dbReference type="OrthoDB" id="4954868at2"/>
<dbReference type="Proteomes" id="UP000058305">
    <property type="component" value="Chromosome"/>
</dbReference>
<dbReference type="EMBL" id="CP014145">
    <property type="protein sequence ID" value="AMB57975.1"/>
    <property type="molecule type" value="Genomic_DNA"/>
</dbReference>
<reference evidence="3" key="2">
    <citation type="submission" date="2016-01" db="EMBL/GenBank/DDBJ databases">
        <title>First complete genome sequence of a species in the genus Microterricola, an extremophilic cold active enzyme producing strain ERGS5:02 isolated from Sikkim Himalaya.</title>
        <authorList>
            <person name="Kumar R."/>
            <person name="Singh D."/>
            <person name="Swarnkar M.K."/>
        </authorList>
    </citation>
    <scope>NUCLEOTIDE SEQUENCE [LARGE SCALE GENOMIC DNA]</scope>
    <source>
        <strain evidence="3">ERGS5:02</strain>
    </source>
</reference>
<dbReference type="RefSeq" id="WP_067226502.1">
    <property type="nucleotide sequence ID" value="NZ_CP014145.1"/>
</dbReference>
<evidence type="ECO:0008006" key="4">
    <source>
        <dbReference type="Google" id="ProtNLM"/>
    </source>
</evidence>
<feature type="compositionally biased region" description="Basic and acidic residues" evidence="1">
    <location>
        <begin position="401"/>
        <end position="417"/>
    </location>
</feature>
<dbReference type="AlphaFoldDB" id="A0A109QYC9"/>
<reference evidence="2 3" key="1">
    <citation type="journal article" date="2016" name="J. Biotechnol.">
        <title>First complete genome sequence of a species in the genus Microterricola, an extremophilic cold active enzyme producing bacterial strain ERGS5:02 isolated from Sikkim Himalaya.</title>
        <authorList>
            <person name="Himanshu"/>
            <person name="Swarnkar M.K."/>
            <person name="Singh D."/>
            <person name="Kumar R."/>
        </authorList>
    </citation>
    <scope>NUCLEOTIDE SEQUENCE [LARGE SCALE GENOMIC DNA]</scope>
    <source>
        <strain evidence="2 3">ERGS5:02</strain>
    </source>
</reference>
<protein>
    <recommendedName>
        <fullName evidence="4">DUF4192 domain-containing protein</fullName>
    </recommendedName>
</protein>
<evidence type="ECO:0000313" key="2">
    <source>
        <dbReference type="EMBL" id="AMB57975.1"/>
    </source>
</evidence>
<accession>A0A109QYC9</accession>
<organism evidence="2 3">
    <name type="scientific">Microterricola viridarii</name>
    <dbReference type="NCBI Taxonomy" id="412690"/>
    <lineage>
        <taxon>Bacteria</taxon>
        <taxon>Bacillati</taxon>
        <taxon>Actinomycetota</taxon>
        <taxon>Actinomycetes</taxon>
        <taxon>Micrococcales</taxon>
        <taxon>Microbacteriaceae</taxon>
        <taxon>Microterricola</taxon>
    </lineage>
</organism>
<dbReference type="InterPro" id="IPR025447">
    <property type="entry name" value="DUF4192"/>
</dbReference>
<feature type="region of interest" description="Disordered" evidence="1">
    <location>
        <begin position="165"/>
        <end position="196"/>
    </location>
</feature>
<name>A0A109QYC9_9MICO</name>
<gene>
    <name evidence="2" type="ORF">AWU67_02815</name>
</gene>
<evidence type="ECO:0000256" key="1">
    <source>
        <dbReference type="SAM" id="MobiDB-lite"/>
    </source>
</evidence>
<keyword evidence="3" id="KW-1185">Reference proteome</keyword>